<reference evidence="1 2" key="1">
    <citation type="submission" date="2016-04" db="EMBL/GenBank/DDBJ databases">
        <title>Draft genome sequence of Janthinobacterium psychrotolerans sp. nov., isolated from freshwater sediments in Denmark.</title>
        <authorList>
            <person name="Gong X."/>
            <person name="Skrivergaard S."/>
            <person name="Korsgaard B.S."/>
            <person name="Schreiber L."/>
            <person name="Marshall I.P."/>
            <person name="Finster K."/>
            <person name="Schramm A."/>
        </authorList>
    </citation>
    <scope>NUCLEOTIDE SEQUENCE [LARGE SCALE GENOMIC DNA]</scope>
    <source>
        <strain evidence="1 2">S3-2</strain>
    </source>
</reference>
<dbReference type="Proteomes" id="UP000092713">
    <property type="component" value="Unassembled WGS sequence"/>
</dbReference>
<dbReference type="OrthoDB" id="8703971at2"/>
<keyword evidence="2" id="KW-1185">Reference proteome</keyword>
<proteinExistence type="predicted"/>
<comment type="caution">
    <text evidence="1">The sequence shown here is derived from an EMBL/GenBank/DDBJ whole genome shotgun (WGS) entry which is preliminary data.</text>
</comment>
<dbReference type="STRING" id="1747903.ASR47_10054"/>
<dbReference type="AlphaFoldDB" id="A0A1A7BWT6"/>
<evidence type="ECO:0000313" key="2">
    <source>
        <dbReference type="Proteomes" id="UP000092713"/>
    </source>
</evidence>
<sequence>MPQLPHELAYLWTWFTQLNQKRQCGMAVNALTSAEILGWQARHQVRFDPFEEGVIDRLDALFIHHQNKKDK</sequence>
<evidence type="ECO:0000313" key="1">
    <source>
        <dbReference type="EMBL" id="OBV38051.1"/>
    </source>
</evidence>
<gene>
    <name evidence="1" type="ORF">ASR47_10054</name>
</gene>
<accession>A0A1A7BWT6</accession>
<dbReference type="Pfam" id="PF23812">
    <property type="entry name" value="Phage_TAC_18"/>
    <property type="match status" value="1"/>
</dbReference>
<dbReference type="InterPro" id="IPR056919">
    <property type="entry name" value="Phage_TAC_18"/>
</dbReference>
<dbReference type="EMBL" id="LOCQ01000058">
    <property type="protein sequence ID" value="OBV38051.1"/>
    <property type="molecule type" value="Genomic_DNA"/>
</dbReference>
<organism evidence="1 2">
    <name type="scientific">Janthinobacterium psychrotolerans</name>
    <dbReference type="NCBI Taxonomy" id="1747903"/>
    <lineage>
        <taxon>Bacteria</taxon>
        <taxon>Pseudomonadati</taxon>
        <taxon>Pseudomonadota</taxon>
        <taxon>Betaproteobacteria</taxon>
        <taxon>Burkholderiales</taxon>
        <taxon>Oxalobacteraceae</taxon>
        <taxon>Janthinobacterium</taxon>
    </lineage>
</organism>
<protein>
    <submittedName>
        <fullName evidence="1">Uncharacterized protein</fullName>
    </submittedName>
</protein>
<name>A0A1A7BWT6_9BURK</name>